<dbReference type="Pfam" id="PF00561">
    <property type="entry name" value="Abhydrolase_1"/>
    <property type="match status" value="1"/>
</dbReference>
<dbReference type="Proteomes" id="UP001317705">
    <property type="component" value="Chromosome"/>
</dbReference>
<dbReference type="InterPro" id="IPR000073">
    <property type="entry name" value="AB_hydrolase_1"/>
</dbReference>
<sequence>MPQLTTVGGTTLHYEEVGAGVPVVLVHGWAMSGRVWAFQRELGAACRLIMLDLRGHGASSAPAAGYAFADFAADIVALFDHLELRRAVLLGWSLGAQSVLEVERTLRDRLAGLVLVGGTPRFAAGNAWPHGLPASEVRGLALRLRRNYEATLGEFFQRMFVAGELSPADNQRLVREIVMNRRHPDPAAVAAALTTLAAGDQRPLLAGVSCPALVLHGDRDPICLPGAGRALAEGLPAGRLVMFPGLGHAPFLSRPELFNRQLGDFIREVAADD</sequence>
<keyword evidence="3" id="KW-1185">Reference proteome</keyword>
<evidence type="ECO:0000313" key="2">
    <source>
        <dbReference type="EMBL" id="BDV44139.1"/>
    </source>
</evidence>
<dbReference type="SUPFAM" id="SSF53474">
    <property type="entry name" value="alpha/beta-Hydrolases"/>
    <property type="match status" value="1"/>
</dbReference>
<dbReference type="InterPro" id="IPR029058">
    <property type="entry name" value="AB_hydrolase_fold"/>
</dbReference>
<reference evidence="2 3" key="1">
    <citation type="submission" date="2022-12" db="EMBL/GenBank/DDBJ databases">
        <title>Polyphasic characterization of Geotalea uranireducens NIT-SL11 newly isolated from a complex of sewage sludge and microbially reduced graphene oxide.</title>
        <authorList>
            <person name="Xie L."/>
            <person name="Yoshida N."/>
            <person name="Meng L."/>
        </authorList>
    </citation>
    <scope>NUCLEOTIDE SEQUENCE [LARGE SCALE GENOMIC DNA]</scope>
    <source>
        <strain evidence="2 3">NIT-SL11</strain>
    </source>
</reference>
<dbReference type="PANTHER" id="PTHR43433">
    <property type="entry name" value="HYDROLASE, ALPHA/BETA FOLD FAMILY PROTEIN"/>
    <property type="match status" value="1"/>
</dbReference>
<gene>
    <name evidence="2" type="primary">bioH</name>
    <name evidence="2" type="ORF">GURASL_30620</name>
</gene>
<dbReference type="RefSeq" id="WP_282000245.1">
    <property type="nucleotide sequence ID" value="NZ_AP027151.1"/>
</dbReference>
<dbReference type="PANTHER" id="PTHR43433:SF5">
    <property type="entry name" value="AB HYDROLASE-1 DOMAIN-CONTAINING PROTEIN"/>
    <property type="match status" value="1"/>
</dbReference>
<proteinExistence type="predicted"/>
<dbReference type="EMBL" id="AP027151">
    <property type="protein sequence ID" value="BDV44139.1"/>
    <property type="molecule type" value="Genomic_DNA"/>
</dbReference>
<feature type="domain" description="AB hydrolase-1" evidence="1">
    <location>
        <begin position="22"/>
        <end position="255"/>
    </location>
</feature>
<protein>
    <submittedName>
        <fullName evidence="2">O-methylpimelyl-ACP methylesterase</fullName>
    </submittedName>
</protein>
<evidence type="ECO:0000259" key="1">
    <source>
        <dbReference type="Pfam" id="PF00561"/>
    </source>
</evidence>
<accession>A0ABN6VUY3</accession>
<name>A0ABN6VUY3_9BACT</name>
<dbReference type="InterPro" id="IPR050471">
    <property type="entry name" value="AB_hydrolase"/>
</dbReference>
<dbReference type="Gene3D" id="3.40.50.1820">
    <property type="entry name" value="alpha/beta hydrolase"/>
    <property type="match status" value="1"/>
</dbReference>
<organism evidence="2 3">
    <name type="scientific">Geotalea uraniireducens</name>
    <dbReference type="NCBI Taxonomy" id="351604"/>
    <lineage>
        <taxon>Bacteria</taxon>
        <taxon>Pseudomonadati</taxon>
        <taxon>Thermodesulfobacteriota</taxon>
        <taxon>Desulfuromonadia</taxon>
        <taxon>Geobacterales</taxon>
        <taxon>Geobacteraceae</taxon>
        <taxon>Geotalea</taxon>
    </lineage>
</organism>
<evidence type="ECO:0000313" key="3">
    <source>
        <dbReference type="Proteomes" id="UP001317705"/>
    </source>
</evidence>